<protein>
    <submittedName>
        <fullName evidence="1">Uncharacterized protein</fullName>
    </submittedName>
</protein>
<gene>
    <name evidence="1" type="ORF">F444_18420</name>
</gene>
<name>A0A080ZBC8_PHYNI</name>
<dbReference type="Proteomes" id="UP000028582">
    <property type="component" value="Unassembled WGS sequence"/>
</dbReference>
<accession>A0A080ZBC8</accession>
<proteinExistence type="predicted"/>
<evidence type="ECO:0000313" key="1">
    <source>
        <dbReference type="EMBL" id="ETO63939.1"/>
    </source>
</evidence>
<organism evidence="1 2">
    <name type="scientific">Phytophthora nicotianae P1976</name>
    <dbReference type="NCBI Taxonomy" id="1317066"/>
    <lineage>
        <taxon>Eukaryota</taxon>
        <taxon>Sar</taxon>
        <taxon>Stramenopiles</taxon>
        <taxon>Oomycota</taxon>
        <taxon>Peronosporomycetes</taxon>
        <taxon>Peronosporales</taxon>
        <taxon>Peronosporaceae</taxon>
        <taxon>Phytophthora</taxon>
    </lineage>
</organism>
<reference evidence="1 2" key="1">
    <citation type="submission" date="2013-11" db="EMBL/GenBank/DDBJ databases">
        <title>The Genome Sequence of Phytophthora parasitica P1976.</title>
        <authorList>
            <consortium name="The Broad Institute Genomics Platform"/>
            <person name="Russ C."/>
            <person name="Tyler B."/>
            <person name="Panabieres F."/>
            <person name="Shan W."/>
            <person name="Tripathy S."/>
            <person name="Grunwald N."/>
            <person name="Machado M."/>
            <person name="Johnson C.S."/>
            <person name="Walker B."/>
            <person name="Young S."/>
            <person name="Zeng Q."/>
            <person name="Gargeya S."/>
            <person name="Fitzgerald M."/>
            <person name="Haas B."/>
            <person name="Abouelleil A."/>
            <person name="Allen A.W."/>
            <person name="Alvarado L."/>
            <person name="Arachchi H.M."/>
            <person name="Berlin A.M."/>
            <person name="Chapman S.B."/>
            <person name="Gainer-Dewar J."/>
            <person name="Goldberg J."/>
            <person name="Griggs A."/>
            <person name="Gujja S."/>
            <person name="Hansen M."/>
            <person name="Howarth C."/>
            <person name="Imamovic A."/>
            <person name="Ireland A."/>
            <person name="Larimer J."/>
            <person name="McCowan C."/>
            <person name="Murphy C."/>
            <person name="Pearson M."/>
            <person name="Poon T.W."/>
            <person name="Priest M."/>
            <person name="Roberts A."/>
            <person name="Saif S."/>
            <person name="Shea T."/>
            <person name="Sisk P."/>
            <person name="Sykes S."/>
            <person name="Wortman J."/>
            <person name="Nusbaum C."/>
            <person name="Birren B."/>
        </authorList>
    </citation>
    <scope>NUCLEOTIDE SEQUENCE [LARGE SCALE GENOMIC DNA]</scope>
    <source>
        <strain evidence="1 2">P1976</strain>
    </source>
</reference>
<dbReference type="EMBL" id="ANJA01003355">
    <property type="protein sequence ID" value="ETO63939.1"/>
    <property type="molecule type" value="Genomic_DNA"/>
</dbReference>
<sequence length="61" mass="6577">MRVVIELAGFFGIPPEGSDPEVVIFGEIEAAIRVDLVKRGCLTARSNSFTQGDKSSHSRGE</sequence>
<evidence type="ECO:0000313" key="2">
    <source>
        <dbReference type="Proteomes" id="UP000028582"/>
    </source>
</evidence>
<dbReference type="AlphaFoldDB" id="A0A080ZBC8"/>
<comment type="caution">
    <text evidence="1">The sequence shown here is derived from an EMBL/GenBank/DDBJ whole genome shotgun (WGS) entry which is preliminary data.</text>
</comment>